<dbReference type="GO" id="GO:0005829">
    <property type="term" value="C:cytosol"/>
    <property type="evidence" value="ECO:0007669"/>
    <property type="project" value="TreeGrafter"/>
</dbReference>
<evidence type="ECO:0000313" key="9">
    <source>
        <dbReference type="EMBL" id="KZN96366.1"/>
    </source>
</evidence>
<dbReference type="GO" id="GO:0006353">
    <property type="term" value="P:DNA-templated transcription termination"/>
    <property type="evidence" value="ECO:0007669"/>
    <property type="project" value="UniProtKB-UniRule"/>
</dbReference>
<dbReference type="InterPro" id="IPR035926">
    <property type="entry name" value="NusB-like_sf"/>
</dbReference>
<keyword evidence="10" id="KW-1185">Reference proteome</keyword>
<dbReference type="Proteomes" id="UP000214606">
    <property type="component" value="Chromosome"/>
</dbReference>
<comment type="function">
    <text evidence="6">Involved in transcription antitermination. Required for transcription of ribosomal RNA (rRNA) genes. Binds specifically to the boxA antiterminator sequence of the ribosomal RNA (rrn) operons.</text>
</comment>
<dbReference type="Proteomes" id="UP000076476">
    <property type="component" value="Unassembled WGS sequence"/>
</dbReference>
<sequence>MKRRTARKKALQALFQIDLAEALPEEAINHVLDGNEHDPFLNKLVLGTVEHQNEIDELIKRNLTNWKLERLANIDRAILRLAVYEMKYEPDIPFNVTIDEAIELAKMFGDVQSSKFVNGVLSSIKEELEKKA</sequence>
<dbReference type="InterPro" id="IPR006027">
    <property type="entry name" value="NusB_RsmB_TIM44"/>
</dbReference>
<reference evidence="9 10" key="1">
    <citation type="submission" date="2016-04" db="EMBL/GenBank/DDBJ databases">
        <title>Draft genome sequence of Aeribacillus pallidus 8m3 from petroleum reservoir.</title>
        <authorList>
            <person name="Poltaraus A.B."/>
            <person name="Nazina T.N."/>
            <person name="Tourova T.P."/>
            <person name="Malakho S.M."/>
            <person name="Korshunova A.V."/>
            <person name="Sokolova D.S."/>
        </authorList>
    </citation>
    <scope>NUCLEOTIDE SEQUENCE [LARGE SCALE GENOMIC DNA]</scope>
    <source>
        <strain evidence="9 10">8m3</strain>
    </source>
</reference>
<keyword evidence="5 6" id="KW-0804">Transcription</keyword>
<dbReference type="STRING" id="33936.AZI98_09945"/>
<keyword evidence="4 6" id="KW-0805">Transcription regulation</keyword>
<evidence type="ECO:0000256" key="2">
    <source>
        <dbReference type="ARBA" id="ARBA00022814"/>
    </source>
</evidence>
<dbReference type="GeneID" id="301126790"/>
<dbReference type="GO" id="GO:0031564">
    <property type="term" value="P:transcription antitermination"/>
    <property type="evidence" value="ECO:0007669"/>
    <property type="project" value="UniProtKB-KW"/>
</dbReference>
<dbReference type="KEGG" id="apak:AP3564_17855"/>
<evidence type="ECO:0000256" key="3">
    <source>
        <dbReference type="ARBA" id="ARBA00022884"/>
    </source>
</evidence>
<keyword evidence="3 6" id="KW-0694">RNA-binding</keyword>
<accession>A0A164B1H2</accession>
<dbReference type="AlphaFoldDB" id="A0A165XSH9"/>
<dbReference type="NCBIfam" id="TIGR01951">
    <property type="entry name" value="nusB"/>
    <property type="match status" value="1"/>
</dbReference>
<evidence type="ECO:0000259" key="7">
    <source>
        <dbReference type="Pfam" id="PF01029"/>
    </source>
</evidence>
<gene>
    <name evidence="6" type="primary">nusB</name>
    <name evidence="8" type="ORF">AP3564_17855</name>
    <name evidence="9" type="ORF">AZI98_09945</name>
</gene>
<dbReference type="GO" id="GO:0003723">
    <property type="term" value="F:RNA binding"/>
    <property type="evidence" value="ECO:0007669"/>
    <property type="project" value="UniProtKB-UniRule"/>
</dbReference>
<evidence type="ECO:0000256" key="5">
    <source>
        <dbReference type="ARBA" id="ARBA00023163"/>
    </source>
</evidence>
<dbReference type="HAMAP" id="MF_00073">
    <property type="entry name" value="NusB"/>
    <property type="match status" value="1"/>
</dbReference>
<comment type="similarity">
    <text evidence="1 6">Belongs to the NusB family.</text>
</comment>
<dbReference type="InterPro" id="IPR011605">
    <property type="entry name" value="NusB_fam"/>
</dbReference>
<evidence type="ECO:0000313" key="11">
    <source>
        <dbReference type="Proteomes" id="UP000214606"/>
    </source>
</evidence>
<reference evidence="8 11" key="2">
    <citation type="submission" date="2016-10" db="EMBL/GenBank/DDBJ databases">
        <title>The whole genome sequencing and assembly of Aeribacillus pallidus KCTC3564 strain.</title>
        <authorList>
            <person name="Lee Y.-J."/>
            <person name="Park M.-K."/>
            <person name="Yi H."/>
            <person name="Bahn Y.-S."/>
            <person name="Kim J.F."/>
            <person name="Lee D.-W."/>
        </authorList>
    </citation>
    <scope>NUCLEOTIDE SEQUENCE [LARGE SCALE GENOMIC DNA]</scope>
    <source>
        <strain evidence="8 11">KCTC3564</strain>
    </source>
</reference>
<dbReference type="SUPFAM" id="SSF48013">
    <property type="entry name" value="NusB-like"/>
    <property type="match status" value="1"/>
</dbReference>
<organism evidence="9 10">
    <name type="scientific">Aeribacillus pallidus</name>
    <dbReference type="NCBI Taxonomy" id="33936"/>
    <lineage>
        <taxon>Bacteria</taxon>
        <taxon>Bacillati</taxon>
        <taxon>Bacillota</taxon>
        <taxon>Bacilli</taxon>
        <taxon>Bacillales</taxon>
        <taxon>Bacillaceae</taxon>
        <taxon>Aeribacillus</taxon>
    </lineage>
</organism>
<dbReference type="OrthoDB" id="9811381at2"/>
<dbReference type="PANTHER" id="PTHR11078:SF3">
    <property type="entry name" value="ANTITERMINATION NUSB DOMAIN-CONTAINING PROTEIN"/>
    <property type="match status" value="1"/>
</dbReference>
<dbReference type="CDD" id="cd00619">
    <property type="entry name" value="Terminator_NusB"/>
    <property type="match status" value="1"/>
</dbReference>
<name>A0A165XSH9_9BACI</name>
<dbReference type="Pfam" id="PF01029">
    <property type="entry name" value="NusB"/>
    <property type="match status" value="1"/>
</dbReference>
<protein>
    <recommendedName>
        <fullName evidence="6">Transcription antitermination protein NusB</fullName>
    </recommendedName>
    <alternativeName>
        <fullName evidence="6">Antitermination factor NusB</fullName>
    </alternativeName>
</protein>
<dbReference type="EMBL" id="LWBR01000024">
    <property type="protein sequence ID" value="KZN96366.1"/>
    <property type="molecule type" value="Genomic_DNA"/>
</dbReference>
<evidence type="ECO:0000256" key="6">
    <source>
        <dbReference type="HAMAP-Rule" id="MF_00073"/>
    </source>
</evidence>
<evidence type="ECO:0000313" key="8">
    <source>
        <dbReference type="EMBL" id="ASS91861.1"/>
    </source>
</evidence>
<dbReference type="EMBL" id="CP017703">
    <property type="protein sequence ID" value="ASS91861.1"/>
    <property type="molecule type" value="Genomic_DNA"/>
</dbReference>
<evidence type="ECO:0000256" key="4">
    <source>
        <dbReference type="ARBA" id="ARBA00023015"/>
    </source>
</evidence>
<evidence type="ECO:0000313" key="10">
    <source>
        <dbReference type="Proteomes" id="UP000076476"/>
    </source>
</evidence>
<keyword evidence="2 6" id="KW-0889">Transcription antitermination</keyword>
<feature type="domain" description="NusB/RsmB/TIM44" evidence="7">
    <location>
        <begin position="5"/>
        <end position="124"/>
    </location>
</feature>
<evidence type="ECO:0000256" key="1">
    <source>
        <dbReference type="ARBA" id="ARBA00005952"/>
    </source>
</evidence>
<proteinExistence type="inferred from homology"/>
<dbReference type="RefSeq" id="WP_063388125.1">
    <property type="nucleotide sequence ID" value="NZ_CP017703.1"/>
</dbReference>
<dbReference type="PANTHER" id="PTHR11078">
    <property type="entry name" value="N UTILIZATION SUBSTANCE PROTEIN B-RELATED"/>
    <property type="match status" value="1"/>
</dbReference>
<dbReference type="Gene3D" id="1.10.940.10">
    <property type="entry name" value="NusB-like"/>
    <property type="match status" value="1"/>
</dbReference>
<accession>A0A165XSH9</accession>